<accession>A0ABS1FF43</accession>
<reference evidence="2" key="1">
    <citation type="submission" date="2021-01" db="EMBL/GenBank/DDBJ databases">
        <title>Genome public.</title>
        <authorList>
            <person name="Liu C."/>
            <person name="Sun Q."/>
        </authorList>
    </citation>
    <scope>NUCLEOTIDE SEQUENCE [LARGE SCALE GENOMIC DNA]</scope>
    <source>
        <strain evidence="2">YIM B02556</strain>
    </source>
</reference>
<evidence type="ECO:0000313" key="1">
    <source>
        <dbReference type="EMBL" id="MBK1842053.1"/>
    </source>
</evidence>
<name>A0ABS1FF43_9PROT</name>
<evidence type="ECO:0000313" key="2">
    <source>
        <dbReference type="Proteomes" id="UP000652760"/>
    </source>
</evidence>
<dbReference type="RefSeq" id="WP_200198722.1">
    <property type="nucleotide sequence ID" value="NZ_JAENHM010000077.1"/>
</dbReference>
<comment type="caution">
    <text evidence="1">The sequence shown here is derived from an EMBL/GenBank/DDBJ whole genome shotgun (WGS) entry which is preliminary data.</text>
</comment>
<dbReference type="Proteomes" id="UP000652760">
    <property type="component" value="Unassembled WGS sequence"/>
</dbReference>
<protein>
    <submittedName>
        <fullName evidence="1">Uncharacterized protein</fullName>
    </submittedName>
</protein>
<gene>
    <name evidence="1" type="ORF">JHL17_32120</name>
</gene>
<proteinExistence type="predicted"/>
<sequence length="65" mass="7114">MQSLKTAIAHLGEVESELRESGQRDLADKVAGALRDLDDHLRALEDYYRDLEDEAGSDASSGPLI</sequence>
<organism evidence="1 2">
    <name type="scientific">Azospirillum endophyticum</name>
    <dbReference type="NCBI Taxonomy" id="2800326"/>
    <lineage>
        <taxon>Bacteria</taxon>
        <taxon>Pseudomonadati</taxon>
        <taxon>Pseudomonadota</taxon>
        <taxon>Alphaproteobacteria</taxon>
        <taxon>Rhodospirillales</taxon>
        <taxon>Azospirillaceae</taxon>
        <taxon>Azospirillum</taxon>
    </lineage>
</organism>
<keyword evidence="2" id="KW-1185">Reference proteome</keyword>
<dbReference type="EMBL" id="JAENHM010000077">
    <property type="protein sequence ID" value="MBK1842053.1"/>
    <property type="molecule type" value="Genomic_DNA"/>
</dbReference>